<feature type="transmembrane region" description="Helical" evidence="8">
    <location>
        <begin position="186"/>
        <end position="208"/>
    </location>
</feature>
<protein>
    <recommendedName>
        <fullName evidence="8">Gustatory receptor</fullName>
    </recommendedName>
</protein>
<dbReference type="Proteomes" id="UP001153714">
    <property type="component" value="Chromosome 18"/>
</dbReference>
<evidence type="ECO:0000256" key="2">
    <source>
        <dbReference type="ARBA" id="ARBA00022475"/>
    </source>
</evidence>
<dbReference type="GO" id="GO:0007165">
    <property type="term" value="P:signal transduction"/>
    <property type="evidence" value="ECO:0007669"/>
    <property type="project" value="UniProtKB-KW"/>
</dbReference>
<feature type="compositionally biased region" description="Basic and acidic residues" evidence="9">
    <location>
        <begin position="14"/>
        <end position="24"/>
    </location>
</feature>
<evidence type="ECO:0000256" key="9">
    <source>
        <dbReference type="SAM" id="MobiDB-lite"/>
    </source>
</evidence>
<dbReference type="PANTHER" id="PTHR21143">
    <property type="entry name" value="INVERTEBRATE GUSTATORY RECEPTOR"/>
    <property type="match status" value="1"/>
</dbReference>
<dbReference type="Pfam" id="PF08395">
    <property type="entry name" value="7tm_7"/>
    <property type="match status" value="1"/>
</dbReference>
<evidence type="ECO:0000256" key="4">
    <source>
        <dbReference type="ARBA" id="ARBA00022989"/>
    </source>
</evidence>
<comment type="subcellular location">
    <subcellularLocation>
        <location evidence="1 8">Cell membrane</location>
        <topology evidence="1 8">Multi-pass membrane protein</topology>
    </subcellularLocation>
</comment>
<organism evidence="10 11">
    <name type="scientific">Diatraea saccharalis</name>
    <name type="common">sugarcane borer</name>
    <dbReference type="NCBI Taxonomy" id="40085"/>
    <lineage>
        <taxon>Eukaryota</taxon>
        <taxon>Metazoa</taxon>
        <taxon>Ecdysozoa</taxon>
        <taxon>Arthropoda</taxon>
        <taxon>Hexapoda</taxon>
        <taxon>Insecta</taxon>
        <taxon>Pterygota</taxon>
        <taxon>Neoptera</taxon>
        <taxon>Endopterygota</taxon>
        <taxon>Lepidoptera</taxon>
        <taxon>Glossata</taxon>
        <taxon>Ditrysia</taxon>
        <taxon>Pyraloidea</taxon>
        <taxon>Crambidae</taxon>
        <taxon>Crambinae</taxon>
        <taxon>Diatraea</taxon>
    </lineage>
</organism>
<keyword evidence="3 8" id="KW-0812">Transmembrane</keyword>
<name>A0A9N9WES9_9NEOP</name>
<evidence type="ECO:0000256" key="5">
    <source>
        <dbReference type="ARBA" id="ARBA00023136"/>
    </source>
</evidence>
<keyword evidence="5 8" id="KW-0472">Membrane</keyword>
<feature type="compositionally biased region" description="Polar residues" evidence="9">
    <location>
        <begin position="1"/>
        <end position="13"/>
    </location>
</feature>
<evidence type="ECO:0000256" key="7">
    <source>
        <dbReference type="ARBA" id="ARBA00023224"/>
    </source>
</evidence>
<keyword evidence="6 8" id="KW-0675">Receptor</keyword>
<proteinExistence type="inferred from homology"/>
<dbReference type="GO" id="GO:0030424">
    <property type="term" value="C:axon"/>
    <property type="evidence" value="ECO:0007669"/>
    <property type="project" value="TreeGrafter"/>
</dbReference>
<dbReference type="InterPro" id="IPR013604">
    <property type="entry name" value="7TM_chemorcpt"/>
</dbReference>
<reference evidence="10" key="1">
    <citation type="submission" date="2021-12" db="EMBL/GenBank/DDBJ databases">
        <authorList>
            <person name="King R."/>
        </authorList>
    </citation>
    <scope>NUCLEOTIDE SEQUENCE</scope>
</reference>
<feature type="transmembrane region" description="Helical" evidence="8">
    <location>
        <begin position="153"/>
        <end position="174"/>
    </location>
</feature>
<feature type="transmembrane region" description="Helical" evidence="8">
    <location>
        <begin position="64"/>
        <end position="84"/>
    </location>
</feature>
<dbReference type="GO" id="GO:0007635">
    <property type="term" value="P:chemosensory behavior"/>
    <property type="evidence" value="ECO:0007669"/>
    <property type="project" value="TreeGrafter"/>
</dbReference>
<reference evidence="10" key="2">
    <citation type="submission" date="2022-10" db="EMBL/GenBank/DDBJ databases">
        <authorList>
            <consortium name="ENA_rothamsted_submissions"/>
            <consortium name="culmorum"/>
            <person name="King R."/>
        </authorList>
    </citation>
    <scope>NUCLEOTIDE SEQUENCE</scope>
</reference>
<keyword evidence="4 8" id="KW-1133">Transmembrane helix</keyword>
<feature type="transmembrane region" description="Helical" evidence="8">
    <location>
        <begin position="285"/>
        <end position="308"/>
    </location>
</feature>
<sequence>MDNKVQPSVTPENKNAEDNVPRKPKVNETIHSMKAVFLLENFYGIFRCRVTEEGLIPTNKKLKFITLLITSTYALLFITMLRLLRAINGIGKIVDAIDEVPSIVIIAQYVSSTIRTSFLLSESNIRLFKSIADLDFKLHIDTNKGFYKSTCRVTVICMLILVIFHLLFAAADLLTEDDNIPLSKIVILPIYFEQNLELSVFCLMIWMLSKRLVVINNYIAVFIKEKETKLSIFLVKDKETKEKAKEFNLIGQPSPDNMKIRDLALTYDIIGETCALINNIYNFQIFMSLVATFCYIVITIWSSLFYYMHSLGRNQDYGSLATIIIWCTTAVVGVGMLSLSCERLLVKRNETKVLVNKIIMDYDLPKNMRVQAKAFMELIEAWHLRIFIYDMFSVDISLMLKFISVATTYLIVIIQITHFL</sequence>
<comment type="caution">
    <text evidence="8">Lacks conserved residue(s) required for the propagation of feature annotation.</text>
</comment>
<feature type="transmembrane region" description="Helical" evidence="8">
    <location>
        <begin position="320"/>
        <end position="339"/>
    </location>
</feature>
<dbReference type="EMBL" id="OU893349">
    <property type="protein sequence ID" value="CAG9787865.1"/>
    <property type="molecule type" value="Genomic_DNA"/>
</dbReference>
<gene>
    <name evidence="10" type="ORF">DIATSA_LOCUS5717</name>
</gene>
<evidence type="ECO:0000313" key="10">
    <source>
        <dbReference type="EMBL" id="CAG9787865.1"/>
    </source>
</evidence>
<dbReference type="GO" id="GO:0043025">
    <property type="term" value="C:neuronal cell body"/>
    <property type="evidence" value="ECO:0007669"/>
    <property type="project" value="TreeGrafter"/>
</dbReference>
<keyword evidence="7 8" id="KW-0807">Transducer</keyword>
<keyword evidence="2 8" id="KW-1003">Cell membrane</keyword>
<comment type="function">
    <text evidence="8">Gustatory receptor which mediates acceptance or avoidance behavior, depending on its substrates.</text>
</comment>
<accession>A0A9N9WES9</accession>
<dbReference type="GO" id="GO:0030425">
    <property type="term" value="C:dendrite"/>
    <property type="evidence" value="ECO:0007669"/>
    <property type="project" value="TreeGrafter"/>
</dbReference>
<dbReference type="OrthoDB" id="7354650at2759"/>
<dbReference type="GO" id="GO:0005886">
    <property type="term" value="C:plasma membrane"/>
    <property type="evidence" value="ECO:0007669"/>
    <property type="project" value="UniProtKB-SubCell"/>
</dbReference>
<keyword evidence="11" id="KW-1185">Reference proteome</keyword>
<evidence type="ECO:0000256" key="3">
    <source>
        <dbReference type="ARBA" id="ARBA00022692"/>
    </source>
</evidence>
<evidence type="ECO:0000256" key="8">
    <source>
        <dbReference type="RuleBase" id="RU363108"/>
    </source>
</evidence>
<dbReference type="GO" id="GO:0008049">
    <property type="term" value="P:male courtship behavior"/>
    <property type="evidence" value="ECO:0007669"/>
    <property type="project" value="TreeGrafter"/>
</dbReference>
<evidence type="ECO:0000256" key="1">
    <source>
        <dbReference type="ARBA" id="ARBA00004651"/>
    </source>
</evidence>
<feature type="transmembrane region" description="Helical" evidence="8">
    <location>
        <begin position="398"/>
        <end position="417"/>
    </location>
</feature>
<dbReference type="GO" id="GO:0050909">
    <property type="term" value="P:sensory perception of taste"/>
    <property type="evidence" value="ECO:0007669"/>
    <property type="project" value="InterPro"/>
</dbReference>
<evidence type="ECO:0000313" key="11">
    <source>
        <dbReference type="Proteomes" id="UP001153714"/>
    </source>
</evidence>
<feature type="region of interest" description="Disordered" evidence="9">
    <location>
        <begin position="1"/>
        <end position="24"/>
    </location>
</feature>
<dbReference type="AlphaFoldDB" id="A0A9N9WES9"/>
<evidence type="ECO:0000256" key="6">
    <source>
        <dbReference type="ARBA" id="ARBA00023170"/>
    </source>
</evidence>
<dbReference type="PANTHER" id="PTHR21143:SF104">
    <property type="entry name" value="GUSTATORY RECEPTOR 8A-RELATED"/>
    <property type="match status" value="1"/>
</dbReference>
<comment type="similarity">
    <text evidence="8">Belongs to the insect chemoreceptor superfamily. Gustatory receptor (GR) family.</text>
</comment>